<evidence type="ECO:0000256" key="10">
    <source>
        <dbReference type="ARBA" id="ARBA00023125"/>
    </source>
</evidence>
<evidence type="ECO:0000313" key="15">
    <source>
        <dbReference type="EMBL" id="OGG68746.1"/>
    </source>
</evidence>
<dbReference type="GO" id="GO:0008270">
    <property type="term" value="F:zinc ion binding"/>
    <property type="evidence" value="ECO:0007669"/>
    <property type="project" value="UniProtKB-UniRule"/>
</dbReference>
<dbReference type="GO" id="GO:0005737">
    <property type="term" value="C:cytoplasm"/>
    <property type="evidence" value="ECO:0007669"/>
    <property type="project" value="TreeGrafter"/>
</dbReference>
<dbReference type="Gene3D" id="3.90.980.10">
    <property type="entry name" value="DNA primase, catalytic core, N-terminal domain"/>
    <property type="match status" value="1"/>
</dbReference>
<keyword evidence="5 12" id="KW-0235">DNA replication</keyword>
<dbReference type="GO" id="GO:0003677">
    <property type="term" value="F:DNA binding"/>
    <property type="evidence" value="ECO:0007669"/>
    <property type="project" value="UniProtKB-KW"/>
</dbReference>
<dbReference type="FunFam" id="3.90.580.10:FF:000001">
    <property type="entry name" value="DNA primase"/>
    <property type="match status" value="1"/>
</dbReference>
<dbReference type="Gene3D" id="3.40.1360.10">
    <property type="match status" value="1"/>
</dbReference>
<evidence type="ECO:0000256" key="1">
    <source>
        <dbReference type="ARBA" id="ARBA00022478"/>
    </source>
</evidence>
<dbReference type="Pfam" id="PF13155">
    <property type="entry name" value="Toprim_2"/>
    <property type="match status" value="1"/>
</dbReference>
<dbReference type="SMART" id="SM00493">
    <property type="entry name" value="TOPRIM"/>
    <property type="match status" value="1"/>
</dbReference>
<evidence type="ECO:0000256" key="3">
    <source>
        <dbReference type="ARBA" id="ARBA00022679"/>
    </source>
</evidence>
<keyword evidence="8 12" id="KW-0862">Zinc</keyword>
<dbReference type="InterPro" id="IPR013264">
    <property type="entry name" value="DNAG_N"/>
</dbReference>
<dbReference type="InterPro" id="IPR002694">
    <property type="entry name" value="Znf_CHC2"/>
</dbReference>
<dbReference type="AlphaFoldDB" id="A0A1F6E532"/>
<comment type="function">
    <text evidence="12">RNA polymerase that catalyzes the synthesis of short RNA molecules used as primers for DNA polymerase during DNA replication.</text>
</comment>
<evidence type="ECO:0000256" key="6">
    <source>
        <dbReference type="ARBA" id="ARBA00022723"/>
    </source>
</evidence>
<accession>A0A1F6E532</accession>
<keyword evidence="7 12" id="KW-0863">Zinc-finger</keyword>
<dbReference type="PANTHER" id="PTHR30313:SF2">
    <property type="entry name" value="DNA PRIMASE"/>
    <property type="match status" value="1"/>
</dbReference>
<keyword evidence="4 12" id="KW-0548">Nucleotidyltransferase</keyword>
<dbReference type="InterPro" id="IPR006295">
    <property type="entry name" value="DNA_primase_DnaG"/>
</dbReference>
<comment type="catalytic activity">
    <reaction evidence="12">
        <text>ssDNA + n NTP = ssDNA/pppN(pN)n-1 hybrid + (n-1) diphosphate.</text>
        <dbReference type="EC" id="2.7.7.101"/>
    </reaction>
</comment>
<sequence>MPRDTVAEIKHRLSIQEVVAPYVKLTKAGRSQKGLCPFHKEKTPSFHVSVDRGTFHCFGCGVGGDMFTFIEKIEGVDFKGALALLAEKAGVEIVYDPKARETSSRLEHLREAAARAEAFYTERLTPDSEAYRYARSRGLTPETIKSWRLGAAEDAWRLLLEHLTTQGFVLEELLAAGLIKEADGKPGTYYDRFRHRLMFPIRDTAGRTVAFTGRTLGASDEAKYLNSPETELYHKSQILFGLDRAKEAIRTRGFALLVEGQTDLLHAHQAGFTNTVALSGTAFTGEHARLLKRSSENLMLALDADSAGLTATNTSALAALAAGMQVKAVRLPLGKDPADVIQQDPKAFAESVRTALPVVDFFLHILVEREHDAHRLVLAAERIVLPLIRAVESPMEREHFIERAARALGLSNEAVRASLREAPREAPREDAGAPVEIVPPPRSHKQMRAEMLSAVVATYPTTPLAKRVAKEYSRITEAPHATEGVTDAALFKVEEVFGENPSEDAADELLHAFEVAHVREAYQEAVTTLRRSEHAGNATLMQQAHEKVAELSKRLAALTK</sequence>
<dbReference type="PROSITE" id="PS50880">
    <property type="entry name" value="TOPRIM"/>
    <property type="match status" value="1"/>
</dbReference>
<reference evidence="15 16" key="1">
    <citation type="journal article" date="2016" name="Nat. Commun.">
        <title>Thousands of microbial genomes shed light on interconnected biogeochemical processes in an aquifer system.</title>
        <authorList>
            <person name="Anantharaman K."/>
            <person name="Brown C.T."/>
            <person name="Hug L.A."/>
            <person name="Sharon I."/>
            <person name="Castelle C.J."/>
            <person name="Probst A.J."/>
            <person name="Thomas B.C."/>
            <person name="Singh A."/>
            <person name="Wilkins M.J."/>
            <person name="Karaoz U."/>
            <person name="Brodie E.L."/>
            <person name="Williams K.H."/>
            <person name="Hubbard S.S."/>
            <person name="Banfield J.F."/>
        </authorList>
    </citation>
    <scope>NUCLEOTIDE SEQUENCE [LARGE SCALE GENOMIC DNA]</scope>
</reference>
<dbReference type="Gene3D" id="3.90.580.10">
    <property type="entry name" value="Zinc finger, CHC2-type domain"/>
    <property type="match status" value="1"/>
</dbReference>
<dbReference type="HAMAP" id="MF_00974">
    <property type="entry name" value="DNA_primase_DnaG"/>
    <property type="match status" value="1"/>
</dbReference>
<evidence type="ECO:0000256" key="13">
    <source>
        <dbReference type="SAM" id="MobiDB-lite"/>
    </source>
</evidence>
<dbReference type="Proteomes" id="UP000177107">
    <property type="component" value="Unassembled WGS sequence"/>
</dbReference>
<proteinExistence type="inferred from homology"/>
<dbReference type="GO" id="GO:1990077">
    <property type="term" value="C:primosome complex"/>
    <property type="evidence" value="ECO:0007669"/>
    <property type="project" value="UniProtKB-KW"/>
</dbReference>
<dbReference type="PANTHER" id="PTHR30313">
    <property type="entry name" value="DNA PRIMASE"/>
    <property type="match status" value="1"/>
</dbReference>
<evidence type="ECO:0000256" key="7">
    <source>
        <dbReference type="ARBA" id="ARBA00022771"/>
    </source>
</evidence>
<dbReference type="InterPro" id="IPR034151">
    <property type="entry name" value="TOPRIM_DnaG_bac"/>
</dbReference>
<comment type="caution">
    <text evidence="15">The sequence shown here is derived from an EMBL/GenBank/DDBJ whole genome shotgun (WGS) entry which is preliminary data.</text>
</comment>
<dbReference type="Pfam" id="PF08275">
    <property type="entry name" value="DNAG_N"/>
    <property type="match status" value="1"/>
</dbReference>
<dbReference type="GO" id="GO:0003899">
    <property type="term" value="F:DNA-directed RNA polymerase activity"/>
    <property type="evidence" value="ECO:0007669"/>
    <property type="project" value="UniProtKB-UniRule"/>
</dbReference>
<evidence type="ECO:0000259" key="14">
    <source>
        <dbReference type="PROSITE" id="PS50880"/>
    </source>
</evidence>
<evidence type="ECO:0000256" key="2">
    <source>
        <dbReference type="ARBA" id="ARBA00022515"/>
    </source>
</evidence>
<dbReference type="EC" id="2.7.7.101" evidence="12"/>
<dbReference type="SMART" id="SM00400">
    <property type="entry name" value="ZnF_CHCC"/>
    <property type="match status" value="1"/>
</dbReference>
<evidence type="ECO:0000256" key="11">
    <source>
        <dbReference type="ARBA" id="ARBA00023163"/>
    </source>
</evidence>
<dbReference type="SUPFAM" id="SSF57783">
    <property type="entry name" value="Zinc beta-ribbon"/>
    <property type="match status" value="1"/>
</dbReference>
<dbReference type="SUPFAM" id="SSF56731">
    <property type="entry name" value="DNA primase core"/>
    <property type="match status" value="1"/>
</dbReference>
<keyword evidence="3 12" id="KW-0808">Transferase</keyword>
<protein>
    <recommendedName>
        <fullName evidence="12">DNA primase</fullName>
        <ecNumber evidence="12">2.7.7.101</ecNumber>
    </recommendedName>
</protein>
<dbReference type="InterPro" id="IPR037068">
    <property type="entry name" value="DNA_primase_core_N_sf"/>
</dbReference>
<organism evidence="15 16">
    <name type="scientific">Candidatus Kaiserbacteria bacterium RIFCSPHIGHO2_02_FULL_56_30</name>
    <dbReference type="NCBI Taxonomy" id="1798499"/>
    <lineage>
        <taxon>Bacteria</taxon>
        <taxon>Candidatus Kaiseribacteriota</taxon>
    </lineage>
</organism>
<keyword evidence="9" id="KW-0460">Magnesium</keyword>
<dbReference type="InterPro" id="IPR019475">
    <property type="entry name" value="DNA_primase_DnaB-bd"/>
</dbReference>
<keyword evidence="10 12" id="KW-0238">DNA-binding</keyword>
<gene>
    <name evidence="12" type="primary">dnaG</name>
    <name evidence="15" type="ORF">A3C95_01290</name>
</gene>
<dbReference type="Pfam" id="PF01807">
    <property type="entry name" value="Zn_ribbon_DnaG"/>
    <property type="match status" value="1"/>
</dbReference>
<evidence type="ECO:0000256" key="5">
    <source>
        <dbReference type="ARBA" id="ARBA00022705"/>
    </source>
</evidence>
<dbReference type="InterPro" id="IPR036977">
    <property type="entry name" value="DNA_primase_Znf_CHC2"/>
</dbReference>
<dbReference type="STRING" id="1798499.A3C95_01290"/>
<evidence type="ECO:0000256" key="12">
    <source>
        <dbReference type="HAMAP-Rule" id="MF_00974"/>
    </source>
</evidence>
<feature type="region of interest" description="Disordered" evidence="13">
    <location>
        <begin position="421"/>
        <end position="441"/>
    </location>
</feature>
<evidence type="ECO:0000256" key="8">
    <source>
        <dbReference type="ARBA" id="ARBA00022833"/>
    </source>
</evidence>
<comment type="similarity">
    <text evidence="12">Belongs to the DnaG primase family.</text>
</comment>
<evidence type="ECO:0000313" key="16">
    <source>
        <dbReference type="Proteomes" id="UP000177107"/>
    </source>
</evidence>
<keyword evidence="6 12" id="KW-0479">Metal-binding</keyword>
<feature type="domain" description="Toprim" evidence="14">
    <location>
        <begin position="253"/>
        <end position="334"/>
    </location>
</feature>
<comment type="subunit">
    <text evidence="12">Monomer. Interacts with DnaB.</text>
</comment>
<dbReference type="InterPro" id="IPR006171">
    <property type="entry name" value="TOPRIM_dom"/>
</dbReference>
<dbReference type="GO" id="GO:0006269">
    <property type="term" value="P:DNA replication, synthesis of primer"/>
    <property type="evidence" value="ECO:0007669"/>
    <property type="project" value="UniProtKB-UniRule"/>
</dbReference>
<dbReference type="GO" id="GO:0000428">
    <property type="term" value="C:DNA-directed RNA polymerase complex"/>
    <property type="evidence" value="ECO:0007669"/>
    <property type="project" value="UniProtKB-KW"/>
</dbReference>
<dbReference type="EMBL" id="MFLM01000004">
    <property type="protein sequence ID" value="OGG68746.1"/>
    <property type="molecule type" value="Genomic_DNA"/>
</dbReference>
<dbReference type="Pfam" id="PF10410">
    <property type="entry name" value="DnaB_bind"/>
    <property type="match status" value="1"/>
</dbReference>
<comment type="domain">
    <text evidence="12">Contains an N-terminal zinc-binding domain, a central core domain that contains the primase activity, and a C-terminal DnaB-binding domain.</text>
</comment>
<keyword evidence="1 12" id="KW-0240">DNA-directed RNA polymerase</keyword>
<feature type="zinc finger region" description="CHC2-type" evidence="12">
    <location>
        <begin position="36"/>
        <end position="60"/>
    </location>
</feature>
<dbReference type="InterPro" id="IPR030846">
    <property type="entry name" value="DnaG_bac"/>
</dbReference>
<evidence type="ECO:0000256" key="4">
    <source>
        <dbReference type="ARBA" id="ARBA00022695"/>
    </source>
</evidence>
<keyword evidence="11 12" id="KW-0804">Transcription</keyword>
<keyword evidence="2 12" id="KW-0639">Primosome</keyword>
<dbReference type="NCBIfam" id="TIGR01391">
    <property type="entry name" value="dnaG"/>
    <property type="match status" value="1"/>
</dbReference>
<feature type="compositionally biased region" description="Basic and acidic residues" evidence="13">
    <location>
        <begin position="421"/>
        <end position="431"/>
    </location>
</feature>
<dbReference type="CDD" id="cd03364">
    <property type="entry name" value="TOPRIM_DnaG_primases"/>
    <property type="match status" value="1"/>
</dbReference>
<name>A0A1F6E532_9BACT</name>
<evidence type="ECO:0000256" key="9">
    <source>
        <dbReference type="ARBA" id="ARBA00022842"/>
    </source>
</evidence>
<dbReference type="InterPro" id="IPR050219">
    <property type="entry name" value="DnaG_primase"/>
</dbReference>
<comment type="cofactor">
    <cofactor evidence="12">
        <name>Zn(2+)</name>
        <dbReference type="ChEBI" id="CHEBI:29105"/>
    </cofactor>
    <text evidence="12">Binds 1 zinc ion per monomer.</text>
</comment>